<dbReference type="EMBL" id="CP011005">
    <property type="protein sequence ID" value="AJT41799.1"/>
    <property type="molecule type" value="Genomic_DNA"/>
</dbReference>
<dbReference type="HOGENOM" id="CLU_007383_5_0_11"/>
<reference evidence="1 2" key="1">
    <citation type="journal article" date="2015" name="Genome Announc.">
        <title>Complete Genome Sequencing of Protease-Producing Novel Arthrobacter sp. Strain IHBB 11108 Using PacBio Single-Molecule Real-Time Sequencing Technology.</title>
        <authorList>
            <person name="Kiran S."/>
            <person name="Swarnkar M.K."/>
            <person name="Pal M."/>
            <person name="Thakur R."/>
            <person name="Tewari R."/>
            <person name="Singh A.K."/>
            <person name="Gulati A."/>
        </authorList>
    </citation>
    <scope>NUCLEOTIDE SEQUENCE [LARGE SCALE GENOMIC DNA]</scope>
    <source>
        <strain evidence="1 2">IHBB 11108</strain>
    </source>
</reference>
<evidence type="ECO:0008006" key="3">
    <source>
        <dbReference type="Google" id="ProtNLM"/>
    </source>
</evidence>
<sequence length="256" mass="27290">MSPGGRLKTRVPIAGATGLAGRAVCAALTAHPIEVVPLSRAHGVDLLSGEGLERLTGCDLLIDTSNVTAGSLSREIATVRAAERLIQAACDYRVGRIAILSILGIDHPGFNEFAYYQAKREQERLARSAPLESAIVRSSQWFEFVMNPAATALHDHQVEVADWLIQPAAVSTVGKALAEVALASTTGIVSIAGPEPICLPELTKRFLAARGDRRKVIEIPPRLPAFGSGALLANSQTTLLEPTLTDWLEETRASEL</sequence>
<organism evidence="1 2">
    <name type="scientific">Psychromicrobium lacuslunae</name>
    <dbReference type="NCBI Taxonomy" id="1618207"/>
    <lineage>
        <taxon>Bacteria</taxon>
        <taxon>Bacillati</taxon>
        <taxon>Actinomycetota</taxon>
        <taxon>Actinomycetes</taxon>
        <taxon>Micrococcales</taxon>
        <taxon>Micrococcaceae</taxon>
        <taxon>Psychromicrobium</taxon>
    </lineage>
</organism>
<dbReference type="PATRIC" id="fig|1618207.4.peg.2071"/>
<dbReference type="SUPFAM" id="SSF51735">
    <property type="entry name" value="NAD(P)-binding Rossmann-fold domains"/>
    <property type="match status" value="1"/>
</dbReference>
<name>A0A0D4BZQ8_9MICC</name>
<evidence type="ECO:0000313" key="1">
    <source>
        <dbReference type="EMBL" id="AJT41799.1"/>
    </source>
</evidence>
<gene>
    <name evidence="1" type="ORF">UM93_10200</name>
</gene>
<dbReference type="RefSeq" id="WP_045075402.1">
    <property type="nucleotide sequence ID" value="NZ_CP011005.1"/>
</dbReference>
<dbReference type="STRING" id="1618207.UM93_10200"/>
<evidence type="ECO:0000313" key="2">
    <source>
        <dbReference type="Proteomes" id="UP000061839"/>
    </source>
</evidence>
<dbReference type="OrthoDB" id="9771302at2"/>
<dbReference type="InterPro" id="IPR036291">
    <property type="entry name" value="NAD(P)-bd_dom_sf"/>
</dbReference>
<keyword evidence="2" id="KW-1185">Reference proteome</keyword>
<proteinExistence type="predicted"/>
<dbReference type="KEGG" id="ari:UM93_10200"/>
<accession>A0A0D4BZQ8</accession>
<dbReference type="AlphaFoldDB" id="A0A0D4BZQ8"/>
<dbReference type="Proteomes" id="UP000061839">
    <property type="component" value="Chromosome"/>
</dbReference>
<dbReference type="Gene3D" id="3.40.50.720">
    <property type="entry name" value="NAD(P)-binding Rossmann-like Domain"/>
    <property type="match status" value="1"/>
</dbReference>
<protein>
    <recommendedName>
        <fullName evidence="3">NAD(P)-binding domain-containing protein</fullName>
    </recommendedName>
</protein>